<sequence>MPTQEYIRKLVEDVSEDGDLTRGPSVSAVEYLKAEGGLISSTIHHKVLTKGGYGKTITVGAALILHNVSVFSPKQSTHYLNITMRNLVKVFHNDTVQENGTRVGGSEMAKDENAVEVDFDASSNPLIVYLLPLNHHAEVVVNNNLDRSEGKEAALYQCNLQFARNPSFYFRQRTRAFCFSANIEMVDADSNQDIIIVLISTQKRETLKIGRSHERMVLCVHPLALCINERTGSARSQTSRKTAPPSACSETPFHRDPLSSSTMITSLDRDGLCLCGMCVVLFGSMYWMVVNLEVRVKVHGCTNGLYGLDERWDAREVSELSRLDF</sequence>
<name>A0ABQ5CWL9_9ASTR</name>
<dbReference type="Pfam" id="PF15072">
    <property type="entry name" value="HROB"/>
    <property type="match status" value="1"/>
</dbReference>
<dbReference type="Proteomes" id="UP001151760">
    <property type="component" value="Unassembled WGS sequence"/>
</dbReference>
<dbReference type="InterPro" id="IPR028045">
    <property type="entry name" value="HROB"/>
</dbReference>
<feature type="region of interest" description="Disordered" evidence="1">
    <location>
        <begin position="235"/>
        <end position="254"/>
    </location>
</feature>
<comment type="caution">
    <text evidence="3">The sequence shown here is derived from an EMBL/GenBank/DDBJ whole genome shotgun (WGS) entry which is preliminary data.</text>
</comment>
<dbReference type="PANTHER" id="PTHR14523:SF1">
    <property type="entry name" value="HOMOLOGOUS RECOMBINATION OB-FOLD PROTEIN"/>
    <property type="match status" value="1"/>
</dbReference>
<keyword evidence="4" id="KW-1185">Reference proteome</keyword>
<evidence type="ECO:0000259" key="2">
    <source>
        <dbReference type="Pfam" id="PF15072"/>
    </source>
</evidence>
<reference evidence="3" key="2">
    <citation type="submission" date="2022-01" db="EMBL/GenBank/DDBJ databases">
        <authorList>
            <person name="Yamashiro T."/>
            <person name="Shiraishi A."/>
            <person name="Satake H."/>
            <person name="Nakayama K."/>
        </authorList>
    </citation>
    <scope>NUCLEOTIDE SEQUENCE</scope>
</reference>
<accession>A0ABQ5CWL9</accession>
<gene>
    <name evidence="3" type="ORF">Tco_0910817</name>
</gene>
<evidence type="ECO:0000313" key="4">
    <source>
        <dbReference type="Proteomes" id="UP001151760"/>
    </source>
</evidence>
<dbReference type="InterPro" id="IPR058570">
    <property type="entry name" value="HROB_OB"/>
</dbReference>
<proteinExistence type="predicted"/>
<evidence type="ECO:0000313" key="3">
    <source>
        <dbReference type="EMBL" id="GJT30542.1"/>
    </source>
</evidence>
<dbReference type="EMBL" id="BQNB010014634">
    <property type="protein sequence ID" value="GJT30542.1"/>
    <property type="molecule type" value="Genomic_DNA"/>
</dbReference>
<protein>
    <submittedName>
        <fullName evidence="3">Acyl-CoA-binding domain-containing protein 4</fullName>
    </submittedName>
</protein>
<feature type="domain" description="Homologous recombination OB-fold protein OB-fold" evidence="2">
    <location>
        <begin position="32"/>
        <end position="93"/>
    </location>
</feature>
<organism evidence="3 4">
    <name type="scientific">Tanacetum coccineum</name>
    <dbReference type="NCBI Taxonomy" id="301880"/>
    <lineage>
        <taxon>Eukaryota</taxon>
        <taxon>Viridiplantae</taxon>
        <taxon>Streptophyta</taxon>
        <taxon>Embryophyta</taxon>
        <taxon>Tracheophyta</taxon>
        <taxon>Spermatophyta</taxon>
        <taxon>Magnoliopsida</taxon>
        <taxon>eudicotyledons</taxon>
        <taxon>Gunneridae</taxon>
        <taxon>Pentapetalae</taxon>
        <taxon>asterids</taxon>
        <taxon>campanulids</taxon>
        <taxon>Asterales</taxon>
        <taxon>Asteraceae</taxon>
        <taxon>Asteroideae</taxon>
        <taxon>Anthemideae</taxon>
        <taxon>Anthemidinae</taxon>
        <taxon>Tanacetum</taxon>
    </lineage>
</organism>
<dbReference type="PANTHER" id="PTHR14523">
    <property type="entry name" value="UNCHARACTERIZED PROTEIN C17ORF53 HOMOLOG"/>
    <property type="match status" value="1"/>
</dbReference>
<reference evidence="3" key="1">
    <citation type="journal article" date="2022" name="Int. J. Mol. Sci.">
        <title>Draft Genome of Tanacetum Coccineum: Genomic Comparison of Closely Related Tanacetum-Family Plants.</title>
        <authorList>
            <person name="Yamashiro T."/>
            <person name="Shiraishi A."/>
            <person name="Nakayama K."/>
            <person name="Satake H."/>
        </authorList>
    </citation>
    <scope>NUCLEOTIDE SEQUENCE</scope>
</reference>
<evidence type="ECO:0000256" key="1">
    <source>
        <dbReference type="SAM" id="MobiDB-lite"/>
    </source>
</evidence>